<evidence type="ECO:0000256" key="1">
    <source>
        <dbReference type="SAM" id="Phobius"/>
    </source>
</evidence>
<dbReference type="AlphaFoldDB" id="A0A1V3WIJ0"/>
<gene>
    <name evidence="2" type="ORF">BZL30_8094</name>
</gene>
<keyword evidence="1" id="KW-0472">Membrane</keyword>
<reference evidence="2 3" key="1">
    <citation type="submission" date="2017-02" db="EMBL/GenBank/DDBJ databases">
        <title>Complete genome sequences of Mycobacterium kansasii strains isolated from rhesus macaques.</title>
        <authorList>
            <person name="Panda A."/>
            <person name="Nagaraj S."/>
            <person name="Zhao X."/>
            <person name="Tettelin H."/>
            <person name="Detolla L.J."/>
        </authorList>
    </citation>
    <scope>NUCLEOTIDE SEQUENCE [LARGE SCALE GENOMIC DNA]</scope>
    <source>
        <strain evidence="2 3">11-3813</strain>
    </source>
</reference>
<keyword evidence="1" id="KW-1133">Transmembrane helix</keyword>
<organism evidence="2 3">
    <name type="scientific">Mycobacterium kansasii</name>
    <dbReference type="NCBI Taxonomy" id="1768"/>
    <lineage>
        <taxon>Bacteria</taxon>
        <taxon>Bacillati</taxon>
        <taxon>Actinomycetota</taxon>
        <taxon>Actinomycetes</taxon>
        <taxon>Mycobacteriales</taxon>
        <taxon>Mycobacteriaceae</taxon>
        <taxon>Mycobacterium</taxon>
    </lineage>
</organism>
<name>A0A1V3WIJ0_MYCKA</name>
<dbReference type="Proteomes" id="UP000189229">
    <property type="component" value="Unassembled WGS sequence"/>
</dbReference>
<evidence type="ECO:0000313" key="3">
    <source>
        <dbReference type="Proteomes" id="UP000189229"/>
    </source>
</evidence>
<evidence type="ECO:0000313" key="2">
    <source>
        <dbReference type="EMBL" id="OOK66588.1"/>
    </source>
</evidence>
<proteinExistence type="predicted"/>
<feature type="transmembrane region" description="Helical" evidence="1">
    <location>
        <begin position="23"/>
        <end position="43"/>
    </location>
</feature>
<dbReference type="EMBL" id="MVBM01000009">
    <property type="protein sequence ID" value="OOK66588.1"/>
    <property type="molecule type" value="Genomic_DNA"/>
</dbReference>
<accession>A0A1V3WIJ0</accession>
<sequence length="69" mass="7504">MDLGLNRNLFLDVVHRQYFDHSVPFAILSGVVVVAAAVLRLTGAPGLARAPDRCCLPAWPGWSFPPPSF</sequence>
<comment type="caution">
    <text evidence="2">The sequence shown here is derived from an EMBL/GenBank/DDBJ whole genome shotgun (WGS) entry which is preliminary data.</text>
</comment>
<keyword evidence="1 2" id="KW-0812">Transmembrane</keyword>
<protein>
    <submittedName>
        <fullName evidence="2">Conserved transmembrane domain protein</fullName>
    </submittedName>
</protein>